<dbReference type="Pfam" id="PF14172">
    <property type="entry name" value="DUF4309"/>
    <property type="match status" value="1"/>
</dbReference>
<name>A0ABS3W5B7_9BACL</name>
<dbReference type="EMBL" id="JAGGDJ010000002">
    <property type="protein sequence ID" value="MBO7743512.1"/>
    <property type="molecule type" value="Genomic_DNA"/>
</dbReference>
<protein>
    <submittedName>
        <fullName evidence="2">YjgB family protein</fullName>
    </submittedName>
</protein>
<dbReference type="Proteomes" id="UP000670947">
    <property type="component" value="Unassembled WGS sequence"/>
</dbReference>
<feature type="chain" id="PRO_5045402690" evidence="1">
    <location>
        <begin position="37"/>
        <end position="199"/>
    </location>
</feature>
<gene>
    <name evidence="2" type="ORF">I8J29_04855</name>
</gene>
<dbReference type="RefSeq" id="WP_208846534.1">
    <property type="nucleotide sequence ID" value="NZ_JAGGDJ010000002.1"/>
</dbReference>
<evidence type="ECO:0000313" key="3">
    <source>
        <dbReference type="Proteomes" id="UP000670947"/>
    </source>
</evidence>
<organism evidence="2 3">
    <name type="scientific">Paenibacillus artemisiicola</name>
    <dbReference type="NCBI Taxonomy" id="1172618"/>
    <lineage>
        <taxon>Bacteria</taxon>
        <taxon>Bacillati</taxon>
        <taxon>Bacillota</taxon>
        <taxon>Bacilli</taxon>
        <taxon>Bacillales</taxon>
        <taxon>Paenibacillaceae</taxon>
        <taxon>Paenibacillus</taxon>
    </lineage>
</organism>
<feature type="signal peptide" evidence="1">
    <location>
        <begin position="1"/>
        <end position="36"/>
    </location>
</feature>
<keyword evidence="1" id="KW-0732">Signal</keyword>
<keyword evidence="3" id="KW-1185">Reference proteome</keyword>
<dbReference type="InterPro" id="IPR025453">
    <property type="entry name" value="DUF4309"/>
</dbReference>
<accession>A0ABS3W5B7</accession>
<sequence>MNRIRNGKHLRKWSAIGIAAAVISLGTLASVIPAHAANSAKTAAQAATTKDSGRIKDILALAKQGKVQGSGFVSGKTNIKEVHKLWGASESLGHGYERYDFSMGKGAYDLGISSKTGIVYDLRYYFPLPDPDRGLSQFTFNAVIAALGMPKAVTFNGNDKIYTYTAGSHQLKFVGPKTAPKGQSSAIAHINVYTPKANV</sequence>
<evidence type="ECO:0000256" key="1">
    <source>
        <dbReference type="SAM" id="SignalP"/>
    </source>
</evidence>
<comment type="caution">
    <text evidence="2">The sequence shown here is derived from an EMBL/GenBank/DDBJ whole genome shotgun (WGS) entry which is preliminary data.</text>
</comment>
<evidence type="ECO:0000313" key="2">
    <source>
        <dbReference type="EMBL" id="MBO7743512.1"/>
    </source>
</evidence>
<proteinExistence type="predicted"/>
<reference evidence="2 3" key="1">
    <citation type="submission" date="2021-03" db="EMBL/GenBank/DDBJ databases">
        <title>Paenibacillus artemisicola MWE-103 whole genome sequence.</title>
        <authorList>
            <person name="Ham Y.J."/>
        </authorList>
    </citation>
    <scope>NUCLEOTIDE SEQUENCE [LARGE SCALE GENOMIC DNA]</scope>
    <source>
        <strain evidence="2 3">MWE-103</strain>
    </source>
</reference>